<keyword evidence="2" id="KW-1185">Reference proteome</keyword>
<dbReference type="Pfam" id="PF01724">
    <property type="entry name" value="DUF29"/>
    <property type="match status" value="1"/>
</dbReference>
<evidence type="ECO:0008006" key="3">
    <source>
        <dbReference type="Google" id="ProtNLM"/>
    </source>
</evidence>
<dbReference type="Gene3D" id="1.20.1220.20">
    <property type="entry name" value="Uncharcterised protein PF01724"/>
    <property type="match status" value="1"/>
</dbReference>
<evidence type="ECO:0000313" key="2">
    <source>
        <dbReference type="Proteomes" id="UP001138768"/>
    </source>
</evidence>
<comment type="caution">
    <text evidence="1">The sequence shown here is derived from an EMBL/GenBank/DDBJ whole genome shotgun (WGS) entry which is preliminary data.</text>
</comment>
<dbReference type="EMBL" id="NRRY01000018">
    <property type="protein sequence ID" value="MBK1619141.1"/>
    <property type="molecule type" value="Genomic_DNA"/>
</dbReference>
<dbReference type="PANTHER" id="PTHR34235">
    <property type="entry name" value="SLR1203 PROTEIN-RELATED"/>
    <property type="match status" value="1"/>
</dbReference>
<name>A0A9X1B4V9_9GAMM</name>
<proteinExistence type="predicted"/>
<dbReference type="AlphaFoldDB" id="A0A9X1B4V9"/>
<organism evidence="1 2">
    <name type="scientific">Lamprobacter modestohalophilus</name>
    <dbReference type="NCBI Taxonomy" id="1064514"/>
    <lineage>
        <taxon>Bacteria</taxon>
        <taxon>Pseudomonadati</taxon>
        <taxon>Pseudomonadota</taxon>
        <taxon>Gammaproteobacteria</taxon>
        <taxon>Chromatiales</taxon>
        <taxon>Chromatiaceae</taxon>
        <taxon>Lamprobacter</taxon>
    </lineage>
</organism>
<sequence>MNEPVRTPDRYAWLEQQSRLLKAGRIQDLDIEQLAEALEQEMGNERRELYRRLRILIGHLLKWQYQPDQRSSSWAGTIRVQRKDLAKLLKDSPSLKRFVDAEILDAYTDAVDLASFETGLPKSSFPADCPYQAQALFDQEFWPSPSAG</sequence>
<dbReference type="InterPro" id="IPR002636">
    <property type="entry name" value="DUF29"/>
</dbReference>
<accession>A0A9X1B4V9</accession>
<gene>
    <name evidence="1" type="ORF">CKO42_11995</name>
</gene>
<evidence type="ECO:0000313" key="1">
    <source>
        <dbReference type="EMBL" id="MBK1619141.1"/>
    </source>
</evidence>
<dbReference type="Proteomes" id="UP001138768">
    <property type="component" value="Unassembled WGS sequence"/>
</dbReference>
<protein>
    <recommendedName>
        <fullName evidence="3">DUF29 domain-containing protein</fullName>
    </recommendedName>
</protein>
<reference evidence="1 2" key="1">
    <citation type="journal article" date="2020" name="Microorganisms">
        <title>Osmotic Adaptation and Compatible Solute Biosynthesis of Phototrophic Bacteria as Revealed from Genome Analyses.</title>
        <authorList>
            <person name="Imhoff J.F."/>
            <person name="Rahn T."/>
            <person name="Kunzel S."/>
            <person name="Keller A."/>
            <person name="Neulinger S.C."/>
        </authorList>
    </citation>
    <scope>NUCLEOTIDE SEQUENCE [LARGE SCALE GENOMIC DNA]</scope>
    <source>
        <strain evidence="1 2">DSM 25653</strain>
    </source>
</reference>